<organism evidence="2 3">
    <name type="scientific">Ammoniphilus oxalaticus</name>
    <dbReference type="NCBI Taxonomy" id="66863"/>
    <lineage>
        <taxon>Bacteria</taxon>
        <taxon>Bacillati</taxon>
        <taxon>Bacillota</taxon>
        <taxon>Bacilli</taxon>
        <taxon>Bacillales</taxon>
        <taxon>Paenibacillaceae</taxon>
        <taxon>Aneurinibacillus group</taxon>
        <taxon>Ammoniphilus</taxon>
    </lineage>
</organism>
<dbReference type="RefSeq" id="WP_120190595.1">
    <property type="nucleotide sequence ID" value="NZ_MCHY01000009.1"/>
</dbReference>
<reference evidence="2 3" key="1">
    <citation type="submission" date="2016-08" db="EMBL/GenBank/DDBJ databases">
        <title>Novel Firmicute Genomes.</title>
        <authorList>
            <person name="Poppleton D.I."/>
            <person name="Gribaldo S."/>
        </authorList>
    </citation>
    <scope>NUCLEOTIDE SEQUENCE [LARGE SCALE GENOMIC DNA]</scope>
    <source>
        <strain evidence="2 3">RAOx-1</strain>
    </source>
</reference>
<dbReference type="Proteomes" id="UP000284219">
    <property type="component" value="Unassembled WGS sequence"/>
</dbReference>
<dbReference type="Pfam" id="PF04230">
    <property type="entry name" value="PS_pyruv_trans"/>
    <property type="match status" value="1"/>
</dbReference>
<name>A0A419SH49_9BACL</name>
<protein>
    <recommendedName>
        <fullName evidence="1">Polysaccharide pyruvyl transferase domain-containing protein</fullName>
    </recommendedName>
</protein>
<dbReference type="InterPro" id="IPR007345">
    <property type="entry name" value="Polysacch_pyruvyl_Trfase"/>
</dbReference>
<sequence>MKIGLITFHNALNYGASLQTYATQKYLNELGHECVIIDYVNDSRNKAYDMKAQITNQFKEKQYKTAIRMAAGSFLMNLRRKSFLAFYSQNTIKTNKMYRTNEEARELNGKFDYFIVGSDQVWNPNNNGWDMAYLLNFVDEKEKTISYASSFGVSSIPDELTDLYSENLRLINHLSTREGLGVELIKNMTGRDAKLVLDPVFLLDRDRWIKLAKTAKDEKGEFLFVYTNRSNQFERMVKTTDFDVTPYKIHKISRFLTPWDFINSNVKVDYFIPPQKFLSNILNASLVATASFHCVAFAILFQKKFVAFLTGDEGRDERITNLLHITGLSHRIYNENMTSRDIEEEIDYANVERRLQKYVADSQEFLNNIFT</sequence>
<dbReference type="OrthoDB" id="9799278at2"/>
<accession>A0A419SH49</accession>
<keyword evidence="3" id="KW-1185">Reference proteome</keyword>
<feature type="domain" description="Polysaccharide pyruvyl transferase" evidence="1">
    <location>
        <begin position="13"/>
        <end position="308"/>
    </location>
</feature>
<comment type="caution">
    <text evidence="2">The sequence shown here is derived from an EMBL/GenBank/DDBJ whole genome shotgun (WGS) entry which is preliminary data.</text>
</comment>
<proteinExistence type="predicted"/>
<evidence type="ECO:0000313" key="3">
    <source>
        <dbReference type="Proteomes" id="UP000284219"/>
    </source>
</evidence>
<evidence type="ECO:0000313" key="2">
    <source>
        <dbReference type="EMBL" id="RKD23106.1"/>
    </source>
</evidence>
<dbReference type="AlphaFoldDB" id="A0A419SH49"/>
<dbReference type="EMBL" id="MCHY01000009">
    <property type="protein sequence ID" value="RKD23106.1"/>
    <property type="molecule type" value="Genomic_DNA"/>
</dbReference>
<gene>
    <name evidence="2" type="ORF">BEP19_12845</name>
</gene>
<evidence type="ECO:0000259" key="1">
    <source>
        <dbReference type="Pfam" id="PF04230"/>
    </source>
</evidence>